<dbReference type="GO" id="GO:0005840">
    <property type="term" value="C:ribosome"/>
    <property type="evidence" value="ECO:0007669"/>
    <property type="project" value="UniProtKB-KW"/>
</dbReference>
<dbReference type="EMBL" id="JADPIE010000009">
    <property type="protein sequence ID" value="MBF8438013.1"/>
    <property type="molecule type" value="Genomic_DNA"/>
</dbReference>
<accession>A0A931F9W5</accession>
<keyword evidence="6" id="KW-0699">rRNA-binding</keyword>
<keyword evidence="6" id="KW-0694">RNA-binding</keyword>
<dbReference type="GO" id="GO:1990904">
    <property type="term" value="C:ribonucleoprotein complex"/>
    <property type="evidence" value="ECO:0007669"/>
    <property type="project" value="UniProtKB-KW"/>
</dbReference>
<evidence type="ECO:0000256" key="5">
    <source>
        <dbReference type="ARBA" id="ARBA00035244"/>
    </source>
</evidence>
<dbReference type="RefSeq" id="WP_270455092.1">
    <property type="nucleotide sequence ID" value="NZ_JADPIE010000009.1"/>
</dbReference>
<dbReference type="AlphaFoldDB" id="A0A931F9W5"/>
<proteinExistence type="inferred from homology"/>
<comment type="caution">
    <text evidence="8">The sequence shown here is derived from an EMBL/GenBank/DDBJ whole genome shotgun (WGS) entry which is preliminary data.</text>
</comment>
<protein>
    <recommendedName>
        <fullName evidence="5 6">Large ribosomal subunit protein uL4</fullName>
    </recommendedName>
</protein>
<dbReference type="GO" id="GO:0019843">
    <property type="term" value="F:rRNA binding"/>
    <property type="evidence" value="ECO:0007669"/>
    <property type="project" value="UniProtKB-UniRule"/>
</dbReference>
<dbReference type="PANTHER" id="PTHR10746:SF6">
    <property type="entry name" value="LARGE RIBOSOMAL SUBUNIT PROTEIN UL4M"/>
    <property type="match status" value="1"/>
</dbReference>
<dbReference type="GO" id="GO:0006412">
    <property type="term" value="P:translation"/>
    <property type="evidence" value="ECO:0007669"/>
    <property type="project" value="UniProtKB-UniRule"/>
</dbReference>
<evidence type="ECO:0000256" key="3">
    <source>
        <dbReference type="ARBA" id="ARBA00022980"/>
    </source>
</evidence>
<dbReference type="NCBIfam" id="TIGR03953">
    <property type="entry name" value="rplD_bact"/>
    <property type="match status" value="1"/>
</dbReference>
<reference evidence="8" key="1">
    <citation type="submission" date="2020-11" db="EMBL/GenBank/DDBJ databases">
        <title>Halonatronomonas betainensis gen. nov., sp. nov. a novel haloalkaliphilic representative of the family Halanaerobiacae capable of betaine degradation.</title>
        <authorList>
            <person name="Boltyanskaya Y."/>
            <person name="Kevbrin V."/>
            <person name="Detkova E."/>
            <person name="Grouzdev D.S."/>
            <person name="Koziaeva V."/>
            <person name="Zhilina T."/>
        </authorList>
    </citation>
    <scope>NUCLEOTIDE SEQUENCE</scope>
    <source>
        <strain evidence="8">Z-7014</strain>
    </source>
</reference>
<feature type="compositionally biased region" description="Basic residues" evidence="7">
    <location>
        <begin position="60"/>
        <end position="76"/>
    </location>
</feature>
<dbReference type="PANTHER" id="PTHR10746">
    <property type="entry name" value="50S RIBOSOMAL PROTEIN L4"/>
    <property type="match status" value="1"/>
</dbReference>
<comment type="subunit">
    <text evidence="2 6">Part of the 50S ribosomal subunit.</text>
</comment>
<dbReference type="InterPro" id="IPR023574">
    <property type="entry name" value="Ribosomal_uL4_dom_sf"/>
</dbReference>
<sequence length="210" mass="23315">MPELSIYNSSGNEVEKVSLNKEIFEENVNEHVVHEAVTAQLAAKRQGNASTKGRSEVRGGGRKPWRQKGTGRARHGSIRSPLWVGGGITFGPKPRSYKKKINRKTKKLAIRSVLTAKANAEELLIIDELSFDRPRTKDATEILSNLNLSDKKVLFVLPEKDKNAYLSIRNIANAKTMVLDGLNVYDLLNNDMVVIPQAALDKLEEVLLNG</sequence>
<dbReference type="InterPro" id="IPR013005">
    <property type="entry name" value="Ribosomal_uL4-like"/>
</dbReference>
<evidence type="ECO:0000256" key="1">
    <source>
        <dbReference type="ARBA" id="ARBA00010528"/>
    </source>
</evidence>
<keyword evidence="3 6" id="KW-0689">Ribosomal protein</keyword>
<evidence type="ECO:0000256" key="4">
    <source>
        <dbReference type="ARBA" id="ARBA00023274"/>
    </source>
</evidence>
<evidence type="ECO:0000313" key="8">
    <source>
        <dbReference type="EMBL" id="MBF8438013.1"/>
    </source>
</evidence>
<evidence type="ECO:0000256" key="6">
    <source>
        <dbReference type="HAMAP-Rule" id="MF_01328"/>
    </source>
</evidence>
<dbReference type="Gene3D" id="3.40.1370.10">
    <property type="match status" value="1"/>
</dbReference>
<evidence type="ECO:0000256" key="7">
    <source>
        <dbReference type="SAM" id="MobiDB-lite"/>
    </source>
</evidence>
<comment type="similarity">
    <text evidence="1 6">Belongs to the universal ribosomal protein uL4 family.</text>
</comment>
<comment type="function">
    <text evidence="6">Forms part of the polypeptide exit tunnel.</text>
</comment>
<dbReference type="Proteomes" id="UP000621436">
    <property type="component" value="Unassembled WGS sequence"/>
</dbReference>
<evidence type="ECO:0000256" key="2">
    <source>
        <dbReference type="ARBA" id="ARBA00011838"/>
    </source>
</evidence>
<dbReference type="InterPro" id="IPR002136">
    <property type="entry name" value="Ribosomal_uL4"/>
</dbReference>
<name>A0A931F9W5_9FIRM</name>
<keyword evidence="4 6" id="KW-0687">Ribonucleoprotein</keyword>
<gene>
    <name evidence="6 8" type="primary">rplD</name>
    <name evidence="8" type="ORF">I0Q91_13055</name>
</gene>
<evidence type="ECO:0000313" key="9">
    <source>
        <dbReference type="Proteomes" id="UP000621436"/>
    </source>
</evidence>
<comment type="function">
    <text evidence="6">One of the primary rRNA binding proteins, this protein initially binds near the 5'-end of the 23S rRNA. It is important during the early stages of 50S assembly. It makes multiple contacts with different domains of the 23S rRNA in the assembled 50S subunit and ribosome.</text>
</comment>
<keyword evidence="9" id="KW-1185">Reference proteome</keyword>
<dbReference type="HAMAP" id="MF_01328_B">
    <property type="entry name" value="Ribosomal_uL4_B"/>
    <property type="match status" value="1"/>
</dbReference>
<dbReference type="Pfam" id="PF00573">
    <property type="entry name" value="Ribosomal_L4"/>
    <property type="match status" value="1"/>
</dbReference>
<organism evidence="8 9">
    <name type="scientific">Halonatronomonas betaini</name>
    <dbReference type="NCBI Taxonomy" id="2778430"/>
    <lineage>
        <taxon>Bacteria</taxon>
        <taxon>Bacillati</taxon>
        <taxon>Bacillota</taxon>
        <taxon>Clostridia</taxon>
        <taxon>Halanaerobiales</taxon>
        <taxon>Halarsenatibacteraceae</taxon>
        <taxon>Halonatronomonas</taxon>
    </lineage>
</organism>
<feature type="region of interest" description="Disordered" evidence="7">
    <location>
        <begin position="41"/>
        <end position="76"/>
    </location>
</feature>
<dbReference type="SUPFAM" id="SSF52166">
    <property type="entry name" value="Ribosomal protein L4"/>
    <property type="match status" value="1"/>
</dbReference>
<dbReference type="GO" id="GO:0003735">
    <property type="term" value="F:structural constituent of ribosome"/>
    <property type="evidence" value="ECO:0007669"/>
    <property type="project" value="InterPro"/>
</dbReference>